<proteinExistence type="predicted"/>
<accession>A0A2T4AY68</accession>
<dbReference type="RefSeq" id="XP_024745221.1">
    <property type="nucleotide sequence ID" value="XM_024896631.1"/>
</dbReference>
<name>A0A2T4AY68_9HYPO</name>
<dbReference type="Proteomes" id="UP000241546">
    <property type="component" value="Unassembled WGS sequence"/>
</dbReference>
<feature type="region of interest" description="Disordered" evidence="1">
    <location>
        <begin position="194"/>
        <end position="326"/>
    </location>
</feature>
<dbReference type="EMBL" id="KZ680226">
    <property type="protein sequence ID" value="PTB61901.1"/>
    <property type="molecule type" value="Genomic_DNA"/>
</dbReference>
<dbReference type="AlphaFoldDB" id="A0A2T4AY68"/>
<evidence type="ECO:0000313" key="3">
    <source>
        <dbReference type="Proteomes" id="UP000241546"/>
    </source>
</evidence>
<dbReference type="GeneID" id="36604749"/>
<reference evidence="3" key="1">
    <citation type="submission" date="2016-07" db="EMBL/GenBank/DDBJ databases">
        <title>Multiple horizontal gene transfer events from other fungi enriched the ability of initially mycotrophic Trichoderma (Ascomycota) to feed on dead plant biomass.</title>
        <authorList>
            <consortium name="DOE Joint Genome Institute"/>
            <person name="Atanasova L."/>
            <person name="Chenthamara K."/>
            <person name="Zhang J."/>
            <person name="Grujic M."/>
            <person name="Henrissat B."/>
            <person name="Kuo A."/>
            <person name="Aerts A."/>
            <person name="Salamov A."/>
            <person name="Lipzen A."/>
            <person name="Labutti K."/>
            <person name="Barry K."/>
            <person name="Miao Y."/>
            <person name="Rahimi M.J."/>
            <person name="Shen Q."/>
            <person name="Grigoriev I.V."/>
            <person name="Kubicek C.P."/>
            <person name="Druzhinina I.S."/>
        </authorList>
    </citation>
    <scope>NUCLEOTIDE SEQUENCE [LARGE SCALE GENOMIC DNA]</scope>
    <source>
        <strain evidence="3">TUCIM 6016</strain>
    </source>
</reference>
<sequence length="326" mass="35091">MYEACVHTFRDRSLHRTIDGLAYPKTGPSKSSYVNPNPLYLALETMAVIAVRFTSRLEGDSLGYIRRERPGSRTPSSAGQPPGLIFLFTGGRCDASHGSPGTYSTENGVNGGKQRLAFLYTLTAGSCEHNSESISSARGWMVAMNNELYQEEPDPRQLTLHSALVPRRSTVIASRLWLQRAKCHPCGSADPGIEDPQPCTLPAEKQPPGKKTGSPGSFEKKMNKKRAPSADTAGSSSGGRHVLDAEQETRLPPRSHRQSGPVPGQTSRCSPRHGDVQRDSTNPARIGDDLERSRSLSSSQVGTKEGPSCLSFTAIKDASSDVAAAE</sequence>
<organism evidence="2 3">
    <name type="scientific">Trichoderma citrinoviride</name>
    <dbReference type="NCBI Taxonomy" id="58853"/>
    <lineage>
        <taxon>Eukaryota</taxon>
        <taxon>Fungi</taxon>
        <taxon>Dikarya</taxon>
        <taxon>Ascomycota</taxon>
        <taxon>Pezizomycotina</taxon>
        <taxon>Sordariomycetes</taxon>
        <taxon>Hypocreomycetidae</taxon>
        <taxon>Hypocreales</taxon>
        <taxon>Hypocreaceae</taxon>
        <taxon>Trichoderma</taxon>
    </lineage>
</organism>
<keyword evidence="3" id="KW-1185">Reference proteome</keyword>
<evidence type="ECO:0000313" key="2">
    <source>
        <dbReference type="EMBL" id="PTB61901.1"/>
    </source>
</evidence>
<evidence type="ECO:0000256" key="1">
    <source>
        <dbReference type="SAM" id="MobiDB-lite"/>
    </source>
</evidence>
<gene>
    <name evidence="2" type="ORF">BBK36DRAFT_1189609</name>
</gene>
<feature type="compositionally biased region" description="Basic and acidic residues" evidence="1">
    <location>
        <begin position="241"/>
        <end position="251"/>
    </location>
</feature>
<protein>
    <submittedName>
        <fullName evidence="2">Uncharacterized protein</fullName>
    </submittedName>
</protein>